<comment type="caution">
    <text evidence="10">The sequence shown here is derived from an EMBL/GenBank/DDBJ whole genome shotgun (WGS) entry which is preliminary data.</text>
</comment>
<feature type="transmembrane region" description="Helical" evidence="9">
    <location>
        <begin position="625"/>
        <end position="641"/>
    </location>
</feature>
<reference evidence="10 11" key="1">
    <citation type="journal article" date="2021" name="Sci. Rep.">
        <title>The genome of the diatom Chaetoceros tenuissimus carries an ancient integrated fragment of an extant virus.</title>
        <authorList>
            <person name="Hongo Y."/>
            <person name="Kimura K."/>
            <person name="Takaki Y."/>
            <person name="Yoshida Y."/>
            <person name="Baba S."/>
            <person name="Kobayashi G."/>
            <person name="Nagasaki K."/>
            <person name="Hano T."/>
            <person name="Tomaru Y."/>
        </authorList>
    </citation>
    <scope>NUCLEOTIDE SEQUENCE [LARGE SCALE GENOMIC DNA]</scope>
    <source>
        <strain evidence="10 11">NIES-3715</strain>
    </source>
</reference>
<keyword evidence="4" id="KW-0150">Chloroplast</keyword>
<dbReference type="Proteomes" id="UP001054902">
    <property type="component" value="Unassembled WGS sequence"/>
</dbReference>
<evidence type="ECO:0000256" key="6">
    <source>
        <dbReference type="ARBA" id="ARBA00022679"/>
    </source>
</evidence>
<accession>A0AAD3H4J4</accession>
<comment type="subcellular location">
    <subcellularLocation>
        <location evidence="2">Membrane</location>
    </subcellularLocation>
    <subcellularLocation>
        <location evidence="1">Plastid</location>
        <location evidence="1">Chloroplast</location>
    </subcellularLocation>
</comment>
<keyword evidence="9" id="KW-0812">Transmembrane</keyword>
<evidence type="ECO:0000256" key="7">
    <source>
        <dbReference type="ARBA" id="ARBA00023136"/>
    </source>
</evidence>
<keyword evidence="7 9" id="KW-0472">Membrane</keyword>
<feature type="compositionally biased region" description="Basic and acidic residues" evidence="8">
    <location>
        <begin position="353"/>
        <end position="375"/>
    </location>
</feature>
<evidence type="ECO:0000313" key="10">
    <source>
        <dbReference type="EMBL" id="GFH50120.1"/>
    </source>
</evidence>
<dbReference type="AlphaFoldDB" id="A0AAD3H4J4"/>
<dbReference type="InterPro" id="IPR044525">
    <property type="entry name" value="DGDG1/2"/>
</dbReference>
<dbReference type="GO" id="GO:0046481">
    <property type="term" value="F:digalactosyldiacylglycerol synthase activity"/>
    <property type="evidence" value="ECO:0007669"/>
    <property type="project" value="InterPro"/>
</dbReference>
<feature type="region of interest" description="Disordered" evidence="8">
    <location>
        <begin position="336"/>
        <end position="375"/>
    </location>
</feature>
<dbReference type="PANTHER" id="PTHR46132">
    <property type="entry name" value="DIGALACTOSYLDIACYLGLYCEROL SYNTHASE 2, CHLOROPLASTIC"/>
    <property type="match status" value="1"/>
</dbReference>
<dbReference type="CDD" id="cd01635">
    <property type="entry name" value="Glycosyltransferase_GTB-type"/>
    <property type="match status" value="1"/>
</dbReference>
<keyword evidence="9" id="KW-1133">Transmembrane helix</keyword>
<dbReference type="GO" id="GO:0016020">
    <property type="term" value="C:membrane"/>
    <property type="evidence" value="ECO:0007669"/>
    <property type="project" value="UniProtKB-SubCell"/>
</dbReference>
<dbReference type="EMBL" id="BLLK01000038">
    <property type="protein sequence ID" value="GFH50120.1"/>
    <property type="molecule type" value="Genomic_DNA"/>
</dbReference>
<sequence length="643" mass="73115">MNEINKESDLSDTSRSIHIVTTASLPWLTGTAVNPLLRAIYFQKSRTQGANVTLVIPWVVKELERKQVYPHHNFPQGKEGRKQQEELVRDWIHQKAGAKEEATSLRIQFYPSTYQKKLGSILPLVDICSLIPKEEADVCILEEPEHLTWFSMPSYLHGNVKPDTFLPNSDIGWMAKFNHVVGIIHTNYPAYARAGVMRGSRTIASRTIHALSKLVCRSYCHKIVKLSNTLPVLAEYKECVCNVHGVREDFILREGDVEPVKSGTDGEEEENGEIYFIGKILWAKGFDFLLQCEEKYKESTGEYFPIDVYGGGPEEEQVKRAFFGVRTKKDADGNVIEKTYSRKDSSGSDDSDDKSVDEDAHNESKPETDGKGKRSLERLSEMMLKTMPFLKDELNKEDEASERKETSSTLRTLKDGFKLVKNFQAETLLDKIPKNKYEMRKNPIPARFLGPRDHAALKFTSYKVFVNPSITEVLCTTSAEALAMGKFVVLPKHPSNEFFYQFPNCLVYETMDEFVEKMKFAIANEPKPLSEEVARIFTWEAAMDRLVKSAAITNDDMKKLEEEGRIQRDKRKAWIHKESGKMIKGDVRKSIFGEVEQEDLSEYEVGGTTTTEGGFLLNGDNTRPTMLAILSFIIAILSYFAQR</sequence>
<keyword evidence="6" id="KW-0808">Transferase</keyword>
<organism evidence="10 11">
    <name type="scientific">Chaetoceros tenuissimus</name>
    <dbReference type="NCBI Taxonomy" id="426638"/>
    <lineage>
        <taxon>Eukaryota</taxon>
        <taxon>Sar</taxon>
        <taxon>Stramenopiles</taxon>
        <taxon>Ochrophyta</taxon>
        <taxon>Bacillariophyta</taxon>
        <taxon>Coscinodiscophyceae</taxon>
        <taxon>Chaetocerotophycidae</taxon>
        <taxon>Chaetocerotales</taxon>
        <taxon>Chaetocerotaceae</taxon>
        <taxon>Chaetoceros</taxon>
    </lineage>
</organism>
<gene>
    <name evidence="10" type="ORF">CTEN210_06596</name>
</gene>
<dbReference type="SUPFAM" id="SSF53756">
    <property type="entry name" value="UDP-Glycosyltransferase/glycogen phosphorylase"/>
    <property type="match status" value="1"/>
</dbReference>
<keyword evidence="5" id="KW-0934">Plastid</keyword>
<evidence type="ECO:0008006" key="12">
    <source>
        <dbReference type="Google" id="ProtNLM"/>
    </source>
</evidence>
<evidence type="ECO:0000256" key="2">
    <source>
        <dbReference type="ARBA" id="ARBA00004370"/>
    </source>
</evidence>
<name>A0AAD3H4J4_9STRA</name>
<evidence type="ECO:0000256" key="9">
    <source>
        <dbReference type="SAM" id="Phobius"/>
    </source>
</evidence>
<evidence type="ECO:0000256" key="5">
    <source>
        <dbReference type="ARBA" id="ARBA00022640"/>
    </source>
</evidence>
<keyword evidence="11" id="KW-1185">Reference proteome</keyword>
<evidence type="ECO:0000256" key="8">
    <source>
        <dbReference type="SAM" id="MobiDB-lite"/>
    </source>
</evidence>
<comment type="similarity">
    <text evidence="3">Belongs to the glycosyltransferase group 1 family. Glycosyltransferase 4 subfamily.</text>
</comment>
<evidence type="ECO:0000256" key="1">
    <source>
        <dbReference type="ARBA" id="ARBA00004229"/>
    </source>
</evidence>
<dbReference type="GO" id="GO:0009507">
    <property type="term" value="C:chloroplast"/>
    <property type="evidence" value="ECO:0007669"/>
    <property type="project" value="UniProtKB-SubCell"/>
</dbReference>
<dbReference type="PANTHER" id="PTHR46132:SF1">
    <property type="entry name" value="DIGALACTOSYLDIACYLGLYCEROL SYNTHASE 2, CHLOROPLASTIC"/>
    <property type="match status" value="1"/>
</dbReference>
<evidence type="ECO:0000256" key="3">
    <source>
        <dbReference type="ARBA" id="ARBA00009481"/>
    </source>
</evidence>
<protein>
    <recommendedName>
        <fullName evidence="12">Digalactosyldiacylglycerol synthase</fullName>
    </recommendedName>
</protein>
<evidence type="ECO:0000256" key="4">
    <source>
        <dbReference type="ARBA" id="ARBA00022528"/>
    </source>
</evidence>
<dbReference type="Gene3D" id="3.40.50.2000">
    <property type="entry name" value="Glycogen Phosphorylase B"/>
    <property type="match status" value="1"/>
</dbReference>
<evidence type="ECO:0000313" key="11">
    <source>
        <dbReference type="Proteomes" id="UP001054902"/>
    </source>
</evidence>
<proteinExistence type="inferred from homology"/>